<dbReference type="AlphaFoldDB" id="A0A8G1VIQ0"/>
<sequence length="155" mass="16999">MFYLICLPSPGDSVRGVCGSFYPASSAPIPMALRPLVGIILALQMAQEDPFLWGAVEIYTDNQGALQRLLDPGMQSGQFLVRRIVDLIEERRERGGTSTSTVSRPTWGSLATNSRTRWPNAPPGGSREARPTAPRHRRCRTTGPCSRPPMPGSRH</sequence>
<gene>
    <name evidence="2" type="ORF">BO85DRAFT_500713</name>
</gene>
<feature type="compositionally biased region" description="Pro residues" evidence="1">
    <location>
        <begin position="146"/>
        <end position="155"/>
    </location>
</feature>
<evidence type="ECO:0000256" key="1">
    <source>
        <dbReference type="SAM" id="MobiDB-lite"/>
    </source>
</evidence>
<dbReference type="GeneID" id="37167538"/>
<evidence type="ECO:0000313" key="2">
    <source>
        <dbReference type="EMBL" id="RAH54576.1"/>
    </source>
</evidence>
<dbReference type="EMBL" id="KZ825072">
    <property type="protein sequence ID" value="RAH54576.1"/>
    <property type="molecule type" value="Genomic_DNA"/>
</dbReference>
<feature type="compositionally biased region" description="Polar residues" evidence="1">
    <location>
        <begin position="96"/>
        <end position="117"/>
    </location>
</feature>
<protein>
    <recommendedName>
        <fullName evidence="4">RNase H type-1 domain-containing protein</fullName>
    </recommendedName>
</protein>
<evidence type="ECO:0008006" key="4">
    <source>
        <dbReference type="Google" id="ProtNLM"/>
    </source>
</evidence>
<reference evidence="2 3" key="1">
    <citation type="submission" date="2018-02" db="EMBL/GenBank/DDBJ databases">
        <title>The genomes of Aspergillus section Nigri reveals drivers in fungal speciation.</title>
        <authorList>
            <consortium name="DOE Joint Genome Institute"/>
            <person name="Vesth T.C."/>
            <person name="Nybo J."/>
            <person name="Theobald S."/>
            <person name="Brandl J."/>
            <person name="Frisvad J.C."/>
            <person name="Nielsen K.F."/>
            <person name="Lyhne E.K."/>
            <person name="Kogle M.E."/>
            <person name="Kuo A."/>
            <person name="Riley R."/>
            <person name="Clum A."/>
            <person name="Nolan M."/>
            <person name="Lipzen A."/>
            <person name="Salamov A."/>
            <person name="Henrissat B."/>
            <person name="Wiebenga A."/>
            <person name="De vries R.P."/>
            <person name="Grigoriev I.V."/>
            <person name="Mortensen U.H."/>
            <person name="Andersen M.R."/>
            <person name="Baker S.E."/>
        </authorList>
    </citation>
    <scope>NUCLEOTIDE SEQUENCE [LARGE SCALE GENOMIC DNA]</scope>
    <source>
        <strain evidence="2 3">CBS 112811</strain>
    </source>
</reference>
<organism evidence="2 3">
    <name type="scientific">Aspergillus piperis CBS 112811</name>
    <dbReference type="NCBI Taxonomy" id="1448313"/>
    <lineage>
        <taxon>Eukaryota</taxon>
        <taxon>Fungi</taxon>
        <taxon>Dikarya</taxon>
        <taxon>Ascomycota</taxon>
        <taxon>Pezizomycotina</taxon>
        <taxon>Eurotiomycetes</taxon>
        <taxon>Eurotiomycetidae</taxon>
        <taxon>Eurotiales</taxon>
        <taxon>Aspergillaceae</taxon>
        <taxon>Aspergillus</taxon>
        <taxon>Aspergillus subgen. Circumdati</taxon>
    </lineage>
</organism>
<proteinExistence type="predicted"/>
<name>A0A8G1VIQ0_9EURO</name>
<keyword evidence="3" id="KW-1185">Reference proteome</keyword>
<evidence type="ECO:0000313" key="3">
    <source>
        <dbReference type="Proteomes" id="UP000249526"/>
    </source>
</evidence>
<feature type="region of interest" description="Disordered" evidence="1">
    <location>
        <begin position="90"/>
        <end position="155"/>
    </location>
</feature>
<dbReference type="RefSeq" id="XP_025512498.1">
    <property type="nucleotide sequence ID" value="XM_025664136.1"/>
</dbReference>
<dbReference type="Proteomes" id="UP000249526">
    <property type="component" value="Unassembled WGS sequence"/>
</dbReference>
<accession>A0A8G1VIQ0</accession>